<evidence type="ECO:0000256" key="3">
    <source>
        <dbReference type="ARBA" id="ARBA00004763"/>
    </source>
</evidence>
<feature type="domain" description="Pterin-binding" evidence="10">
    <location>
        <begin position="1"/>
        <end position="175"/>
    </location>
</feature>
<comment type="caution">
    <text evidence="11">The sequence shown here is derived from an EMBL/GenBank/DDBJ whole genome shotgun (WGS) entry which is preliminary data.</text>
</comment>
<organism evidence="11 12">
    <name type="scientific">Mobilicoccus caccae</name>
    <dbReference type="NCBI Taxonomy" id="1859295"/>
    <lineage>
        <taxon>Bacteria</taxon>
        <taxon>Bacillati</taxon>
        <taxon>Actinomycetota</taxon>
        <taxon>Actinomycetes</taxon>
        <taxon>Micrococcales</taxon>
        <taxon>Dermatophilaceae</taxon>
        <taxon>Mobilicoccus</taxon>
    </lineage>
</organism>
<dbReference type="PROSITE" id="PS50972">
    <property type="entry name" value="PTERIN_BINDING"/>
    <property type="match status" value="1"/>
</dbReference>
<keyword evidence="8" id="KW-0460">Magnesium</keyword>
<dbReference type="PANTHER" id="PTHR20941">
    <property type="entry name" value="FOLATE SYNTHESIS PROTEINS"/>
    <property type="match status" value="1"/>
</dbReference>
<evidence type="ECO:0000256" key="4">
    <source>
        <dbReference type="ARBA" id="ARBA00009503"/>
    </source>
</evidence>
<comment type="similarity">
    <text evidence="4">Belongs to the DHPS family.</text>
</comment>
<keyword evidence="9" id="KW-0289">Folate biosynthesis</keyword>
<proteinExistence type="inferred from homology"/>
<evidence type="ECO:0000256" key="8">
    <source>
        <dbReference type="ARBA" id="ARBA00022842"/>
    </source>
</evidence>
<dbReference type="EMBL" id="BSUO01000001">
    <property type="protein sequence ID" value="GMA38365.1"/>
    <property type="molecule type" value="Genomic_DNA"/>
</dbReference>
<name>A0ABQ6IKD5_9MICO</name>
<keyword evidence="12" id="KW-1185">Reference proteome</keyword>
<dbReference type="PANTHER" id="PTHR20941:SF1">
    <property type="entry name" value="FOLIC ACID SYNTHESIS PROTEIN FOL1"/>
    <property type="match status" value="1"/>
</dbReference>
<dbReference type="InterPro" id="IPR045031">
    <property type="entry name" value="DHP_synth-like"/>
</dbReference>
<reference evidence="12" key="1">
    <citation type="journal article" date="2019" name="Int. J. Syst. Evol. Microbiol.">
        <title>The Global Catalogue of Microorganisms (GCM) 10K type strain sequencing project: providing services to taxonomists for standard genome sequencing and annotation.</title>
        <authorList>
            <consortium name="The Broad Institute Genomics Platform"/>
            <consortium name="The Broad Institute Genome Sequencing Center for Infectious Disease"/>
            <person name="Wu L."/>
            <person name="Ma J."/>
        </authorList>
    </citation>
    <scope>NUCLEOTIDE SEQUENCE [LARGE SCALE GENOMIC DNA]</scope>
    <source>
        <strain evidence="12">NBRC 113072</strain>
    </source>
</reference>
<evidence type="ECO:0000256" key="5">
    <source>
        <dbReference type="ARBA" id="ARBA00012458"/>
    </source>
</evidence>
<evidence type="ECO:0000313" key="11">
    <source>
        <dbReference type="EMBL" id="GMA38365.1"/>
    </source>
</evidence>
<dbReference type="Pfam" id="PF00809">
    <property type="entry name" value="Pterin_bind"/>
    <property type="match status" value="1"/>
</dbReference>
<comment type="pathway">
    <text evidence="3">Cofactor biosynthesis; tetrahydrofolate biosynthesis; 7,8-dihydrofolate from 2-amino-4-hydroxy-6-hydroxymethyl-7,8-dihydropteridine diphosphate and 4-aminobenzoate: step 1/2.</text>
</comment>
<dbReference type="Proteomes" id="UP001157126">
    <property type="component" value="Unassembled WGS sequence"/>
</dbReference>
<evidence type="ECO:0000256" key="7">
    <source>
        <dbReference type="ARBA" id="ARBA00022723"/>
    </source>
</evidence>
<dbReference type="NCBIfam" id="TIGR01496">
    <property type="entry name" value="DHPS"/>
    <property type="match status" value="1"/>
</dbReference>
<gene>
    <name evidence="11" type="ORF">GCM10025883_04100</name>
</gene>
<dbReference type="Gene3D" id="3.20.20.20">
    <property type="entry name" value="Dihydropteroate synthase-like"/>
    <property type="match status" value="1"/>
</dbReference>
<evidence type="ECO:0000313" key="12">
    <source>
        <dbReference type="Proteomes" id="UP001157126"/>
    </source>
</evidence>
<keyword evidence="7" id="KW-0479">Metal-binding</keyword>
<protein>
    <recommendedName>
        <fullName evidence="5">dihydropteroate synthase</fullName>
        <ecNumber evidence="5">2.5.1.15</ecNumber>
    </recommendedName>
</protein>
<dbReference type="InterPro" id="IPR000489">
    <property type="entry name" value="Pterin-binding_dom"/>
</dbReference>
<comment type="cofactor">
    <cofactor evidence="2">
        <name>Mg(2+)</name>
        <dbReference type="ChEBI" id="CHEBI:18420"/>
    </cofactor>
</comment>
<keyword evidence="6" id="KW-0808">Transferase</keyword>
<evidence type="ECO:0000256" key="6">
    <source>
        <dbReference type="ARBA" id="ARBA00022679"/>
    </source>
</evidence>
<dbReference type="EC" id="2.5.1.15" evidence="5"/>
<evidence type="ECO:0000256" key="1">
    <source>
        <dbReference type="ARBA" id="ARBA00000012"/>
    </source>
</evidence>
<evidence type="ECO:0000256" key="2">
    <source>
        <dbReference type="ARBA" id="ARBA00001946"/>
    </source>
</evidence>
<dbReference type="InterPro" id="IPR006390">
    <property type="entry name" value="DHP_synth_dom"/>
</dbReference>
<accession>A0ABQ6IKD5</accession>
<sequence>MRASVAAAALDAGADIVNDVSGGLADPGMLPLVASTGATYVTMHWRGHGDSMQQRAVYDDVVAEVRGELLARVEAAEAAGVGADRIVIDPGLGFAKTAEHNWQLMARMREFTELGYRVLVGASRKTFLGRLGGAEAPVPPARRDAATAATSLLCAQAGVWAVRVHDVPSTLAALQVHEAVSAWGEVSGGAS</sequence>
<evidence type="ECO:0000259" key="10">
    <source>
        <dbReference type="PROSITE" id="PS50972"/>
    </source>
</evidence>
<evidence type="ECO:0000256" key="9">
    <source>
        <dbReference type="ARBA" id="ARBA00022909"/>
    </source>
</evidence>
<dbReference type="InterPro" id="IPR011005">
    <property type="entry name" value="Dihydropteroate_synth-like_sf"/>
</dbReference>
<comment type="catalytic activity">
    <reaction evidence="1">
        <text>(7,8-dihydropterin-6-yl)methyl diphosphate + 4-aminobenzoate = 7,8-dihydropteroate + diphosphate</text>
        <dbReference type="Rhea" id="RHEA:19949"/>
        <dbReference type="ChEBI" id="CHEBI:17836"/>
        <dbReference type="ChEBI" id="CHEBI:17839"/>
        <dbReference type="ChEBI" id="CHEBI:33019"/>
        <dbReference type="ChEBI" id="CHEBI:72950"/>
        <dbReference type="EC" id="2.5.1.15"/>
    </reaction>
</comment>
<dbReference type="SUPFAM" id="SSF51717">
    <property type="entry name" value="Dihydropteroate synthetase-like"/>
    <property type="match status" value="1"/>
</dbReference>